<dbReference type="AlphaFoldDB" id="A0A8J3NNF7"/>
<keyword evidence="1" id="KW-0812">Transmembrane</keyword>
<name>A0A8J3NNF7_9ACTN</name>
<protein>
    <submittedName>
        <fullName evidence="2">Uncharacterized protein</fullName>
    </submittedName>
</protein>
<keyword evidence="3" id="KW-1185">Reference proteome</keyword>
<dbReference type="RefSeq" id="WP_203757154.1">
    <property type="nucleotide sequence ID" value="NZ_BONF01000064.1"/>
</dbReference>
<feature type="transmembrane region" description="Helical" evidence="1">
    <location>
        <begin position="6"/>
        <end position="22"/>
    </location>
</feature>
<reference evidence="2 3" key="1">
    <citation type="submission" date="2021-01" db="EMBL/GenBank/DDBJ databases">
        <title>Whole genome shotgun sequence of Catellatospora bangladeshensis NBRC 107357.</title>
        <authorList>
            <person name="Komaki H."/>
            <person name="Tamura T."/>
        </authorList>
    </citation>
    <scope>NUCLEOTIDE SEQUENCE [LARGE SCALE GENOMIC DNA]</scope>
    <source>
        <strain evidence="2 3">NBRC 107357</strain>
    </source>
</reference>
<proteinExistence type="predicted"/>
<keyword evidence="1" id="KW-0472">Membrane</keyword>
<sequence length="155" mass="17365">MVSDVAQIIGLVAIAITLYFASQQTKRLRQQVDLANLFSRYEALNHASERYDNGLALIFQRPELRPYVFQRKPLDLTGDDLARVLTVADLMAGAVDYALRVGARFPDDPSSDWTAVAVEMARQPVFQALVQEQPHQFPDLIRHFVPGPSEPATEV</sequence>
<comment type="caution">
    <text evidence="2">The sequence shown here is derived from an EMBL/GenBank/DDBJ whole genome shotgun (WGS) entry which is preliminary data.</text>
</comment>
<gene>
    <name evidence="2" type="ORF">Cba03nite_76250</name>
</gene>
<dbReference type="EMBL" id="BONF01000064">
    <property type="protein sequence ID" value="GIF86276.1"/>
    <property type="molecule type" value="Genomic_DNA"/>
</dbReference>
<evidence type="ECO:0000313" key="3">
    <source>
        <dbReference type="Proteomes" id="UP000601223"/>
    </source>
</evidence>
<evidence type="ECO:0000313" key="2">
    <source>
        <dbReference type="EMBL" id="GIF86276.1"/>
    </source>
</evidence>
<accession>A0A8J3NNF7</accession>
<keyword evidence="1" id="KW-1133">Transmembrane helix</keyword>
<dbReference type="Proteomes" id="UP000601223">
    <property type="component" value="Unassembled WGS sequence"/>
</dbReference>
<organism evidence="2 3">
    <name type="scientific">Catellatospora bangladeshensis</name>
    <dbReference type="NCBI Taxonomy" id="310355"/>
    <lineage>
        <taxon>Bacteria</taxon>
        <taxon>Bacillati</taxon>
        <taxon>Actinomycetota</taxon>
        <taxon>Actinomycetes</taxon>
        <taxon>Micromonosporales</taxon>
        <taxon>Micromonosporaceae</taxon>
        <taxon>Catellatospora</taxon>
    </lineage>
</organism>
<evidence type="ECO:0000256" key="1">
    <source>
        <dbReference type="SAM" id="Phobius"/>
    </source>
</evidence>